<feature type="compositionally biased region" description="Polar residues" evidence="2">
    <location>
        <begin position="1486"/>
        <end position="1495"/>
    </location>
</feature>
<keyword evidence="6" id="KW-1185">Reference proteome</keyword>
<feature type="region of interest" description="Disordered" evidence="2">
    <location>
        <begin position="1228"/>
        <end position="1252"/>
    </location>
</feature>
<feature type="compositionally biased region" description="Polar residues" evidence="2">
    <location>
        <begin position="278"/>
        <end position="293"/>
    </location>
</feature>
<feature type="region of interest" description="Disordered" evidence="2">
    <location>
        <begin position="969"/>
        <end position="996"/>
    </location>
</feature>
<feature type="region of interest" description="Disordered" evidence="2">
    <location>
        <begin position="1038"/>
        <end position="1068"/>
    </location>
</feature>
<feature type="region of interest" description="Disordered" evidence="2">
    <location>
        <begin position="1394"/>
        <end position="1420"/>
    </location>
</feature>
<feature type="compositionally biased region" description="Low complexity" evidence="2">
    <location>
        <begin position="142"/>
        <end position="153"/>
    </location>
</feature>
<feature type="region of interest" description="Disordered" evidence="2">
    <location>
        <begin position="767"/>
        <end position="792"/>
    </location>
</feature>
<feature type="region of interest" description="Disordered" evidence="2">
    <location>
        <begin position="274"/>
        <end position="311"/>
    </location>
</feature>
<feature type="region of interest" description="Disordered" evidence="2">
    <location>
        <begin position="1600"/>
        <end position="1626"/>
    </location>
</feature>
<evidence type="ECO:0000256" key="2">
    <source>
        <dbReference type="SAM" id="MobiDB-lite"/>
    </source>
</evidence>
<dbReference type="Gene3D" id="1.20.900.10">
    <property type="entry name" value="Dbl homology (DH) domain"/>
    <property type="match status" value="1"/>
</dbReference>
<dbReference type="GO" id="GO:0031267">
    <property type="term" value="F:small GTPase binding"/>
    <property type="evidence" value="ECO:0007669"/>
    <property type="project" value="TreeGrafter"/>
</dbReference>
<dbReference type="CDD" id="cd00160">
    <property type="entry name" value="RhoGEF"/>
    <property type="match status" value="1"/>
</dbReference>
<protein>
    <submittedName>
        <fullName evidence="5">Uncharacterized protein</fullName>
    </submittedName>
</protein>
<evidence type="ECO:0000313" key="6">
    <source>
        <dbReference type="Proteomes" id="UP001347796"/>
    </source>
</evidence>
<comment type="caution">
    <text evidence="5">The sequence shown here is derived from an EMBL/GenBank/DDBJ whole genome shotgun (WGS) entry which is preliminary data.</text>
</comment>
<feature type="compositionally biased region" description="Polar residues" evidence="2">
    <location>
        <begin position="860"/>
        <end position="872"/>
    </location>
</feature>
<dbReference type="GO" id="GO:0005085">
    <property type="term" value="F:guanyl-nucleotide exchange factor activity"/>
    <property type="evidence" value="ECO:0007669"/>
    <property type="project" value="InterPro"/>
</dbReference>
<dbReference type="InterPro" id="IPR018247">
    <property type="entry name" value="EF_Hand_1_Ca_BS"/>
</dbReference>
<keyword evidence="1" id="KW-0597">Phosphoprotein</keyword>
<dbReference type="EMBL" id="JAZGQO010000007">
    <property type="protein sequence ID" value="KAK6182965.1"/>
    <property type="molecule type" value="Genomic_DNA"/>
</dbReference>
<feature type="region of interest" description="Disordered" evidence="2">
    <location>
        <begin position="806"/>
        <end position="872"/>
    </location>
</feature>
<dbReference type="SUPFAM" id="SSF48065">
    <property type="entry name" value="DBL homology domain (DH-domain)"/>
    <property type="match status" value="1"/>
</dbReference>
<dbReference type="Gene3D" id="2.30.29.30">
    <property type="entry name" value="Pleckstrin-homology domain (PH domain)/Phosphotyrosine-binding domain (PTB)"/>
    <property type="match status" value="1"/>
</dbReference>
<feature type="compositionally biased region" description="Low complexity" evidence="2">
    <location>
        <begin position="1041"/>
        <end position="1054"/>
    </location>
</feature>
<feature type="compositionally biased region" description="Polar residues" evidence="2">
    <location>
        <begin position="1143"/>
        <end position="1162"/>
    </location>
</feature>
<organism evidence="5 6">
    <name type="scientific">Patella caerulea</name>
    <name type="common">Rayed Mediterranean limpet</name>
    <dbReference type="NCBI Taxonomy" id="87958"/>
    <lineage>
        <taxon>Eukaryota</taxon>
        <taxon>Metazoa</taxon>
        <taxon>Spiralia</taxon>
        <taxon>Lophotrochozoa</taxon>
        <taxon>Mollusca</taxon>
        <taxon>Gastropoda</taxon>
        <taxon>Patellogastropoda</taxon>
        <taxon>Patelloidea</taxon>
        <taxon>Patellidae</taxon>
        <taxon>Patella</taxon>
    </lineage>
</organism>
<dbReference type="SMART" id="SM00233">
    <property type="entry name" value="PH"/>
    <property type="match status" value="1"/>
</dbReference>
<feature type="compositionally biased region" description="Polar residues" evidence="2">
    <location>
        <begin position="1432"/>
        <end position="1450"/>
    </location>
</feature>
<evidence type="ECO:0000259" key="4">
    <source>
        <dbReference type="PROSITE" id="PS50010"/>
    </source>
</evidence>
<feature type="compositionally biased region" description="Basic and acidic residues" evidence="2">
    <location>
        <begin position="225"/>
        <end position="245"/>
    </location>
</feature>
<feature type="domain" description="DH" evidence="4">
    <location>
        <begin position="327"/>
        <end position="507"/>
    </location>
</feature>
<feature type="compositionally biased region" description="Basic and acidic residues" evidence="2">
    <location>
        <begin position="1451"/>
        <end position="1479"/>
    </location>
</feature>
<dbReference type="InterPro" id="IPR011993">
    <property type="entry name" value="PH-like_dom_sf"/>
</dbReference>
<gene>
    <name evidence="5" type="ORF">SNE40_010528</name>
</gene>
<dbReference type="SMART" id="SM00325">
    <property type="entry name" value="RhoGEF"/>
    <property type="match status" value="1"/>
</dbReference>
<dbReference type="SUPFAM" id="SSF50729">
    <property type="entry name" value="PH domain-like"/>
    <property type="match status" value="1"/>
</dbReference>
<dbReference type="CDD" id="cd13243">
    <property type="entry name" value="PH_PLEKHG1_G2_G3"/>
    <property type="match status" value="1"/>
</dbReference>
<dbReference type="InterPro" id="IPR055251">
    <property type="entry name" value="SOS1_NGEF_PH"/>
</dbReference>
<feature type="compositionally biased region" description="Basic and acidic residues" evidence="2">
    <location>
        <begin position="1600"/>
        <end position="1609"/>
    </location>
</feature>
<proteinExistence type="predicted"/>
<feature type="compositionally biased region" description="Low complexity" evidence="2">
    <location>
        <begin position="1302"/>
        <end position="1315"/>
    </location>
</feature>
<dbReference type="PANTHER" id="PTHR45924">
    <property type="entry name" value="FI17866P1"/>
    <property type="match status" value="1"/>
</dbReference>
<sequence>MLRTLVEEDTEMDKFRKEHGDYCETDVERYEDCCNNLARQLEDMNRHSLCWDEFFGSSLDLTPTLLTIYDNIAASNGPTEDDPFQEAKIKSNSLPVSTATRVGKGNSVTIHENGLDKRHTMINPPVSDVSDSLNDTRKRPLSISSMSSASSSSLPRQQRKRPNLKEYDQALLRSDSSIVNGSIKDVNGNNKIDAMEVMSARFEKKLNQVVKNDISGLKHLESFSKKEIDEKPRNKDRNEKTDSSKLRLKSAKPTINVKRSLSDADAYAVTTALENHKLSPNPSSRVESRNTLMPPSPQGLCPDSPQTAPDSPDGCMLSKPANHYVSYVQRVVSEIVETERTYVKSLEDIIQGYLQYLEKFTEVDVAREDTNCLFSNIRSIYNFSKVFLSELEACDGEPVKVAECFVRNNKGFVIYTEYCTNYPSAVEVLTKFMMDPVLCEVFKHRQQMLGHGLPLGAYLLRPVQRILKYHLLLQNIWKNFDKEKPGYDILEEAFKHMTSMAHHINNMKRKHEHAIKIQEIQSQLEDYTGDDLTRLGELVLESIFRVYGARASRHVFLFEKEILICKKKEGGMLSCKASIQCSNLMLVEVIDNEPLSFHIIPFDNPKAQHTLQARNMEQKRRWCQEIKRLILESYSGKIPDKVKSLVMELGRNHDEDFVSTENLDASRKHQHTAPEYLERRRVRRKSGGKLAEFNLLKPQKAKRGNRKSPDRRRISMEGSNQKISDDRGRTLEVNPRTGQKKARSLPRGGNLVLSDVEIADRSLISLDNSLNPTDLDDSALDTSPDVTKRAHSFRRATRLHPIYSTDMSSVPLDKEEKTEAMDIDSDTDDPNLTRDHLQEYNDCGFTSRSDLDDESDNERLTSGNNCNEFQGDTNGCDISSSLPTLLDGNDCDHLKSRSEVIISPNRNSINDDNECSKSVSDLMEVENEKKKTGIFRGRPHVTTTWIKSKKKPKASENITITAFNDSFRKKSQESVSKDKNTKPAVQQLSNESDLLHAQKGSNARLTNWSSNDKLLRGSSTSLAPSMEDPWVKHSEVRTSRSSSVLLPSSSNNVPAVGRPRNKSDVTDKRALSRDNLDWMVYVNRNSLNEYPQNVKFLSKYCTPPRSTMTSIKPNKGVWRSESTKSDSVTIPLLTSPRLYPHSEGNTPTRGTNLSRSNSTPASRSYLEFGRGFGRNRAASLDLDTLQESERIMEEMEDYMKHSPHPSLSHAKFPTAIPNNEEKDLNRLSGVSSLSTSSYDSQGSHSSSSDGLVGSLKNKISSWTAKMSKRNEEYEQMSVTSSVSDIRPSSLVLSDEEKYDNTSSFPSKSLSVSPSKDLPNFNYSQNTLKKSVKSNSKEPDLQSVLLEGGLGSSSVGSKLAHNLPPNIEALLANKLQSPTRPQSACVLRDTDSLSSYDFSSKEGTPEPSARHSLPPDNKRTTDAIMPATLKNTEFQQSDSGFSMQSDVTDSCDLSRSRDEMSNSFEEKYKNEAQEKPEIKIPKPSIVPNKSLSQSPEVKNRTKDRKRTLSNSSMESMDSFYERRLSAALDAEVFRDSAVFCDIEVDCKLKSKESTPEPERGVKTPRKSIRDYVQYLEEKNKPVPPKTFGVRRREPAAIIKQKLDHLKESSQYRKPNSRPASEERELSPPKCVRELQSTLVAETQGNQFRHRRGRAESEHSSESICSSNSSTLRSAKSLGRLDQLNNEVESLVIMKGWVQQLISKFQSDK</sequence>
<feature type="region of interest" description="Disordered" evidence="2">
    <location>
        <begin position="108"/>
        <end position="163"/>
    </location>
</feature>
<name>A0AAN8JUN7_PATCE</name>
<feature type="region of interest" description="Disordered" evidence="2">
    <location>
        <begin position="1432"/>
        <end position="1511"/>
    </location>
</feature>
<dbReference type="InterPro" id="IPR035899">
    <property type="entry name" value="DBL_dom_sf"/>
</dbReference>
<dbReference type="PROSITE" id="PS00018">
    <property type="entry name" value="EF_HAND_1"/>
    <property type="match status" value="1"/>
</dbReference>
<feature type="compositionally biased region" description="Basic and acidic residues" evidence="2">
    <location>
        <begin position="969"/>
        <end position="981"/>
    </location>
</feature>
<accession>A0AAN8JUN7</accession>
<feature type="region of interest" description="Disordered" evidence="2">
    <location>
        <begin position="1132"/>
        <end position="1166"/>
    </location>
</feature>
<feature type="region of interest" description="Disordered" evidence="2">
    <location>
        <begin position="1294"/>
        <end position="1322"/>
    </location>
</feature>
<dbReference type="InterPro" id="IPR001849">
    <property type="entry name" value="PH_domain"/>
</dbReference>
<dbReference type="InterPro" id="IPR000219">
    <property type="entry name" value="DH_dom"/>
</dbReference>
<dbReference type="InterPro" id="IPR043324">
    <property type="entry name" value="PH_PLEKHG1_G2_G3"/>
</dbReference>
<feature type="domain" description="PH" evidence="3">
    <location>
        <begin position="531"/>
        <end position="631"/>
    </location>
</feature>
<evidence type="ECO:0000256" key="1">
    <source>
        <dbReference type="ARBA" id="ARBA00022553"/>
    </source>
</evidence>
<dbReference type="Proteomes" id="UP001347796">
    <property type="component" value="Unassembled WGS sequence"/>
</dbReference>
<feature type="region of interest" description="Disordered" evidence="2">
    <location>
        <begin position="225"/>
        <end position="251"/>
    </location>
</feature>
<dbReference type="Pfam" id="PF00621">
    <property type="entry name" value="RhoGEF"/>
    <property type="match status" value="1"/>
</dbReference>
<feature type="region of interest" description="Disordered" evidence="2">
    <location>
        <begin position="1640"/>
        <end position="1670"/>
    </location>
</feature>
<dbReference type="PROSITE" id="PS50010">
    <property type="entry name" value="DH_2"/>
    <property type="match status" value="1"/>
</dbReference>
<dbReference type="PROSITE" id="PS50003">
    <property type="entry name" value="PH_DOMAIN"/>
    <property type="match status" value="1"/>
</dbReference>
<dbReference type="PANTHER" id="PTHR45924:SF2">
    <property type="entry name" value="FI17866P1"/>
    <property type="match status" value="1"/>
</dbReference>
<feature type="region of interest" description="Disordered" evidence="2">
    <location>
        <begin position="660"/>
        <end position="747"/>
    </location>
</feature>
<evidence type="ECO:0000313" key="5">
    <source>
        <dbReference type="EMBL" id="KAK6182965.1"/>
    </source>
</evidence>
<feature type="compositionally biased region" description="Polar residues" evidence="2">
    <location>
        <begin position="983"/>
        <end position="992"/>
    </location>
</feature>
<dbReference type="Pfam" id="PF22697">
    <property type="entry name" value="SOS1_NGEF_PH"/>
    <property type="match status" value="1"/>
</dbReference>
<reference evidence="5 6" key="1">
    <citation type="submission" date="2024-01" db="EMBL/GenBank/DDBJ databases">
        <title>The genome of the rayed Mediterranean limpet Patella caerulea (Linnaeus, 1758).</title>
        <authorList>
            <person name="Anh-Thu Weber A."/>
            <person name="Halstead-Nussloch G."/>
        </authorList>
    </citation>
    <scope>NUCLEOTIDE SEQUENCE [LARGE SCALE GENOMIC DNA]</scope>
    <source>
        <strain evidence="5">AATW-2023a</strain>
        <tissue evidence="5">Whole specimen</tissue>
    </source>
</reference>
<evidence type="ECO:0000259" key="3">
    <source>
        <dbReference type="PROSITE" id="PS50003"/>
    </source>
</evidence>